<dbReference type="Pfam" id="PF10604">
    <property type="entry name" value="Polyketide_cyc2"/>
    <property type="match status" value="1"/>
</dbReference>
<dbReference type="PANTHER" id="PTHR36166:SF1">
    <property type="entry name" value="SRPBCC DOMAIN-CONTAINING PROTEIN"/>
    <property type="match status" value="1"/>
</dbReference>
<name>A0A1W2HB98_9BACT</name>
<dbReference type="InterPro" id="IPR019587">
    <property type="entry name" value="Polyketide_cyclase/dehydratase"/>
</dbReference>
<gene>
    <name evidence="1" type="ORF">SAMN00777080_4825</name>
</gene>
<protein>
    <recommendedName>
        <fullName evidence="3">Polyketide cyclase / dehydrase and lipid transport</fullName>
    </recommendedName>
</protein>
<reference evidence="2" key="1">
    <citation type="submission" date="2017-04" db="EMBL/GenBank/DDBJ databases">
        <authorList>
            <person name="Varghese N."/>
            <person name="Submissions S."/>
        </authorList>
    </citation>
    <scope>NUCLEOTIDE SEQUENCE [LARGE SCALE GENOMIC DNA]</scope>
    <source>
        <strain evidence="2">DSM 16537</strain>
    </source>
</reference>
<dbReference type="OrthoDB" id="191189at2"/>
<dbReference type="EMBL" id="LT838813">
    <property type="protein sequence ID" value="SMD46145.1"/>
    <property type="molecule type" value="Genomic_DNA"/>
</dbReference>
<dbReference type="Proteomes" id="UP000192333">
    <property type="component" value="Chromosome I"/>
</dbReference>
<sequence>MKIRTEIIINASKEKVWDILTDFGNYSSWNPFIIQSKGQAVVGNKLTNTMKNGDKDMTFKPTILKVESYRYFDWLGSLWFKGLFDGHHYFEIEEINPNQVKLNHGENFSGILSKMILNKIGDQTRENFVKMNMALKEKAEG</sequence>
<accession>A0A1W2HB98</accession>
<keyword evidence="2" id="KW-1185">Reference proteome</keyword>
<dbReference type="RefSeq" id="WP_084123084.1">
    <property type="nucleotide sequence ID" value="NZ_LT838813.1"/>
</dbReference>
<dbReference type="AlphaFoldDB" id="A0A1W2HB98"/>
<evidence type="ECO:0000313" key="2">
    <source>
        <dbReference type="Proteomes" id="UP000192333"/>
    </source>
</evidence>
<proteinExistence type="predicted"/>
<dbReference type="InterPro" id="IPR023393">
    <property type="entry name" value="START-like_dom_sf"/>
</dbReference>
<organism evidence="1 2">
    <name type="scientific">Aquiflexum balticum DSM 16537</name>
    <dbReference type="NCBI Taxonomy" id="758820"/>
    <lineage>
        <taxon>Bacteria</taxon>
        <taxon>Pseudomonadati</taxon>
        <taxon>Bacteroidota</taxon>
        <taxon>Cytophagia</taxon>
        <taxon>Cytophagales</taxon>
        <taxon>Cyclobacteriaceae</taxon>
        <taxon>Aquiflexum</taxon>
    </lineage>
</organism>
<dbReference type="PANTHER" id="PTHR36166">
    <property type="entry name" value="CHROMOSOME 9, WHOLE GENOME SHOTGUN SEQUENCE"/>
    <property type="match status" value="1"/>
</dbReference>
<dbReference type="Gene3D" id="3.30.530.20">
    <property type="match status" value="1"/>
</dbReference>
<dbReference type="SUPFAM" id="SSF55961">
    <property type="entry name" value="Bet v1-like"/>
    <property type="match status" value="1"/>
</dbReference>
<evidence type="ECO:0008006" key="3">
    <source>
        <dbReference type="Google" id="ProtNLM"/>
    </source>
</evidence>
<dbReference type="CDD" id="cd07822">
    <property type="entry name" value="SRPBCC_4"/>
    <property type="match status" value="1"/>
</dbReference>
<evidence type="ECO:0000313" key="1">
    <source>
        <dbReference type="EMBL" id="SMD46145.1"/>
    </source>
</evidence>